<dbReference type="AlphaFoldDB" id="S4Y9D1"/>
<dbReference type="EMBL" id="CP003969">
    <property type="protein sequence ID" value="AGP41494.1"/>
    <property type="molecule type" value="Genomic_DNA"/>
</dbReference>
<sequence>MFGRGLAAEGGDGRQRPGAEAPSASEAEQRLFAAVNRRGRAEQQLAELGALRASGNVEAVIAAFASALAAVATARPRSVAGQFSVRAVAAGAKEHAVPLPGLRLLLDGKEAVHAVTDATGCARFAVSGAQECALAALRPDGSSVALGRAVSAAPGGAMVVEVRRDEAFEESFARGERWREAARKAVGEVEELRKAFGERIERRERRLRGEMRGLDQHIGSLRAQASGKGGLPARGGERKKIR</sequence>
<reference evidence="2 3" key="1">
    <citation type="journal article" date="2013" name="Sci. Rep.">
        <title>Extraordinary expansion of a Sorangium cellulosum genome from an alkaline milieu.</title>
        <authorList>
            <person name="Han K."/>
            <person name="Li Z.F."/>
            <person name="Peng R."/>
            <person name="Zhu L.P."/>
            <person name="Zhou T."/>
            <person name="Wang L.G."/>
            <person name="Li S.G."/>
            <person name="Zhang X.B."/>
            <person name="Hu W."/>
            <person name="Wu Z.H."/>
            <person name="Qin N."/>
            <person name="Li Y.Z."/>
        </authorList>
    </citation>
    <scope>NUCLEOTIDE SEQUENCE [LARGE SCALE GENOMIC DNA]</scope>
    <source>
        <strain evidence="2 3">So0157-2</strain>
    </source>
</reference>
<dbReference type="Proteomes" id="UP000014803">
    <property type="component" value="Chromosome"/>
</dbReference>
<feature type="region of interest" description="Disordered" evidence="1">
    <location>
        <begin position="214"/>
        <end position="242"/>
    </location>
</feature>
<evidence type="ECO:0000313" key="3">
    <source>
        <dbReference type="Proteomes" id="UP000014803"/>
    </source>
</evidence>
<evidence type="ECO:0000256" key="1">
    <source>
        <dbReference type="SAM" id="MobiDB-lite"/>
    </source>
</evidence>
<dbReference type="PATRIC" id="fig|1254432.3.peg.10768"/>
<gene>
    <name evidence="2" type="ORF">SCE1572_47630</name>
</gene>
<dbReference type="STRING" id="1254432.SCE1572_47630"/>
<protein>
    <submittedName>
        <fullName evidence="2">Uncharacterized protein</fullName>
    </submittedName>
</protein>
<proteinExistence type="predicted"/>
<name>S4Y9D1_SORCE</name>
<dbReference type="KEGG" id="scu:SCE1572_47630"/>
<organism evidence="2 3">
    <name type="scientific">Sorangium cellulosum So0157-2</name>
    <dbReference type="NCBI Taxonomy" id="1254432"/>
    <lineage>
        <taxon>Bacteria</taxon>
        <taxon>Pseudomonadati</taxon>
        <taxon>Myxococcota</taxon>
        <taxon>Polyangia</taxon>
        <taxon>Polyangiales</taxon>
        <taxon>Polyangiaceae</taxon>
        <taxon>Sorangium</taxon>
    </lineage>
</organism>
<accession>S4Y9D1</accession>
<evidence type="ECO:0000313" key="2">
    <source>
        <dbReference type="EMBL" id="AGP41494.1"/>
    </source>
</evidence>
<dbReference type="HOGENOM" id="CLU_1146594_0_0_7"/>
<feature type="region of interest" description="Disordered" evidence="1">
    <location>
        <begin position="1"/>
        <end position="27"/>
    </location>
</feature>